<dbReference type="Gene3D" id="3.30.420.40">
    <property type="match status" value="2"/>
</dbReference>
<dbReference type="STRING" id="6216.A0A0R3SUN2"/>
<reference evidence="5" key="1">
    <citation type="submission" date="2017-02" db="UniProtKB">
        <authorList>
            <consortium name="WormBaseParasite"/>
        </authorList>
    </citation>
    <scope>IDENTIFICATION</scope>
</reference>
<dbReference type="FunFam" id="3.30.420.40:FF:000058">
    <property type="entry name" value="Putative actin-related protein 5"/>
    <property type="match status" value="1"/>
</dbReference>
<reference evidence="3 4" key="2">
    <citation type="submission" date="2018-11" db="EMBL/GenBank/DDBJ databases">
        <authorList>
            <consortium name="Pathogen Informatics"/>
        </authorList>
    </citation>
    <scope>NUCLEOTIDE SEQUENCE [LARGE SCALE GENOMIC DNA]</scope>
</reference>
<dbReference type="Proteomes" id="UP000274504">
    <property type="component" value="Unassembled WGS sequence"/>
</dbReference>
<dbReference type="OrthoDB" id="5132116at2759"/>
<dbReference type="SMART" id="SM00268">
    <property type="entry name" value="ACTIN"/>
    <property type="match status" value="1"/>
</dbReference>
<dbReference type="AlphaFoldDB" id="A0A0R3SUN2"/>
<evidence type="ECO:0000313" key="4">
    <source>
        <dbReference type="Proteomes" id="UP000274504"/>
    </source>
</evidence>
<evidence type="ECO:0000256" key="2">
    <source>
        <dbReference type="RuleBase" id="RU000487"/>
    </source>
</evidence>
<proteinExistence type="inferred from homology"/>
<comment type="similarity">
    <text evidence="2">Belongs to the actin family.</text>
</comment>
<organism evidence="5">
    <name type="scientific">Hymenolepis diminuta</name>
    <name type="common">Rat tapeworm</name>
    <dbReference type="NCBI Taxonomy" id="6216"/>
    <lineage>
        <taxon>Eukaryota</taxon>
        <taxon>Metazoa</taxon>
        <taxon>Spiralia</taxon>
        <taxon>Lophotrochozoa</taxon>
        <taxon>Platyhelminthes</taxon>
        <taxon>Cestoda</taxon>
        <taxon>Eucestoda</taxon>
        <taxon>Cyclophyllidea</taxon>
        <taxon>Hymenolepididae</taxon>
        <taxon>Hymenolepis</taxon>
    </lineage>
</organism>
<accession>A0A0R3SUN2</accession>
<comment type="function">
    <text evidence="1">Actins are highly conserved proteins that are involved in various types of cell motility and are ubiquitously expressed in all eukaryotic cells.</text>
</comment>
<dbReference type="PANTHER" id="PTHR11937">
    <property type="entry name" value="ACTIN"/>
    <property type="match status" value="1"/>
</dbReference>
<dbReference type="InterPro" id="IPR043129">
    <property type="entry name" value="ATPase_NBD"/>
</dbReference>
<dbReference type="CDD" id="cd10169">
    <property type="entry name" value="ASKHA_NBD_actin-like"/>
    <property type="match status" value="1"/>
</dbReference>
<dbReference type="Pfam" id="PF00022">
    <property type="entry name" value="Actin"/>
    <property type="match status" value="1"/>
</dbReference>
<evidence type="ECO:0000313" key="5">
    <source>
        <dbReference type="WBParaSite" id="HDID_0000921901-mRNA-1"/>
    </source>
</evidence>
<dbReference type="SUPFAM" id="SSF53067">
    <property type="entry name" value="Actin-like ATPase domain"/>
    <property type="match status" value="2"/>
</dbReference>
<evidence type="ECO:0000256" key="1">
    <source>
        <dbReference type="ARBA" id="ARBA00003520"/>
    </source>
</evidence>
<dbReference type="InterPro" id="IPR004000">
    <property type="entry name" value="Actin"/>
</dbReference>
<dbReference type="Gene3D" id="3.90.640.10">
    <property type="entry name" value="Actin, Chain A, domain 4"/>
    <property type="match status" value="1"/>
</dbReference>
<protein>
    <submittedName>
        <fullName evidence="5">Actin-related protein 6</fullName>
    </submittedName>
</protein>
<name>A0A0R3SUN2_HYMDI</name>
<gene>
    <name evidence="3" type="ORF">HDID_LOCUS9217</name>
</gene>
<evidence type="ECO:0000313" key="3">
    <source>
        <dbReference type="EMBL" id="VDL61535.1"/>
    </source>
</evidence>
<sequence length="346" mass="38952">MRELLTPDVPIVIDPGSYRWRVGFANMEKPKSSYITETFLLDGTAVEELGRITDFQSNEFTLAYYERYLNHGLRILHCDPQSVSLCVALPLSLSPKYRNQLAEILFERIGAKSIFFASQPLLSGFSSGKPTCLIVDSGYSYTSLYGMNDLYPERSTELIYSIGGRDVDQYLKELAGSQLRDSTVADINYIKSQFCNVSPTPLSGSDLDDKSNKQKPCQMLDGQEVHLGIERQLAPELIFNPQLKDVNVKPSLESAITQSVRNLTEENSRVILRNVVLSGGNLKFKGLRERLQKGLPNSHVSCHPEGELAVWRGAAIFASMPTFEGMMITKQRWTEHGEFIIQKKWL</sequence>
<dbReference type="WBParaSite" id="HDID_0000921901-mRNA-1">
    <property type="protein sequence ID" value="HDID_0000921901-mRNA-1"/>
    <property type="gene ID" value="HDID_0000921901"/>
</dbReference>
<dbReference type="EMBL" id="UYSG01011238">
    <property type="protein sequence ID" value="VDL61535.1"/>
    <property type="molecule type" value="Genomic_DNA"/>
</dbReference>